<reference evidence="1" key="1">
    <citation type="submission" date="2017-06" db="EMBL/GenBank/DDBJ databases">
        <authorList>
            <person name="Assis F.L."/>
            <person name="Abrahao J.S."/>
            <person name="Silva L."/>
            <person name="Khalil J.B."/>
            <person name="Rodrigues R."/>
            <person name="Silva L.S."/>
            <person name="Boratto P."/>
            <person name="Andrade M."/>
            <person name="Kroon E.G."/>
            <person name="Ribeiro B."/>
            <person name="Bergier I."/>
            <person name="Seligmann H."/>
            <person name="Ghigo E."/>
            <person name="Colson P."/>
            <person name="Levasseur A."/>
            <person name="Raoult D."/>
            <person name="Scola B.L."/>
        </authorList>
    </citation>
    <scope>NUCLEOTIDE SEQUENCE</scope>
    <source>
        <strain evidence="1">Deep ocean</strain>
    </source>
</reference>
<accession>A0A6N1NEM7</accession>
<dbReference type="RefSeq" id="YP_010780463.1">
    <property type="nucleotide sequence ID" value="NC_075038.1"/>
</dbReference>
<organism evidence="1">
    <name type="scientific">Tupanvirus deep ocean</name>
    <dbReference type="NCBI Taxonomy" id="2126984"/>
    <lineage>
        <taxon>Viruses</taxon>
        <taxon>Varidnaviria</taxon>
        <taxon>Bamfordvirae</taxon>
        <taxon>Nucleocytoviricota</taxon>
        <taxon>Megaviricetes</taxon>
        <taxon>Imitervirales</taxon>
        <taxon>Mimiviridae</taxon>
        <taxon>Megamimivirinae</taxon>
        <taxon>Tupanvirus</taxon>
        <taxon>Tupanvirus altamarinense</taxon>
    </lineage>
</organism>
<protein>
    <submittedName>
        <fullName evidence="1">Uncharacterized protein</fullName>
    </submittedName>
</protein>
<dbReference type="KEGG" id="vg:80517154"/>
<name>A0A6N1NEM7_9VIRU</name>
<reference evidence="1" key="2">
    <citation type="journal article" date="2018" name="Nat. Commun.">
        <title>Tailed giant Tupanvirus possesses the most complete translational apparatus of the known virosphere.</title>
        <authorList>
            <person name="Abrahao J."/>
            <person name="Silva L."/>
            <person name="Silva L.S."/>
            <person name="Khalil J.Y.B."/>
            <person name="Rodrigues R."/>
            <person name="Arantes T."/>
            <person name="Assis F."/>
            <person name="Boratto P."/>
            <person name="Andrade M."/>
            <person name="Kroon E.G."/>
            <person name="Ribeiro B."/>
            <person name="Bergier I."/>
            <person name="Seligmann H."/>
            <person name="Ghigo E."/>
            <person name="Colson P."/>
            <person name="Levasseur A."/>
            <person name="Kroemer G."/>
            <person name="Raoult D."/>
            <person name="La Scola B."/>
        </authorList>
    </citation>
    <scope>NUCLEOTIDE SEQUENCE [LARGE SCALE GENOMIC DNA]</scope>
    <source>
        <strain evidence="1">Deep ocean</strain>
    </source>
</reference>
<dbReference type="EMBL" id="MF405918">
    <property type="protein sequence ID" value="QKU33855.1"/>
    <property type="molecule type" value="Genomic_DNA"/>
</dbReference>
<evidence type="ECO:0000313" key="1">
    <source>
        <dbReference type="EMBL" id="QKU33855.1"/>
    </source>
</evidence>
<sequence length="285" mass="33288">MYYSLLLIIMSGVVPIYKYDEIVLNNVRITDLNTGGCQPIAYINYEDNIRRCSTKLLVQSDYIKITQYGVQYFGDVNEEAIKIPLDPAQKSCMDLKNHLQKIDEFFGAENLRIGLFGKKANQYVYQPCVRSTNGKEYCKMKFNFILDNKKRINKTKIYDVNGNINQNIENTLTKDNNIQNRNQITADTMADIAENIPFYSTIKFIFYYSKIWVNKKIINNESKKRYGVGLKIMAILVSKFDRLPNKIFMLDNTISLYDIQSIKSNYKKYIEQKKKKINKNLLITV</sequence>
<proteinExistence type="predicted"/>
<dbReference type="GeneID" id="80517154"/>